<dbReference type="AlphaFoldDB" id="A0AAU9CLL8"/>
<protein>
    <submittedName>
        <fullName evidence="1">Uncharacterized protein</fullName>
    </submittedName>
</protein>
<proteinExistence type="predicted"/>
<accession>A0AAU9CLL8</accession>
<gene>
    <name evidence="1" type="ORF">ATTO_12400</name>
</gene>
<name>A0AAU9CLL8_9ACTN</name>
<dbReference type="RefSeq" id="WP_168896714.1">
    <property type="nucleotide sequence ID" value="NZ_AP025285.1"/>
</dbReference>
<organism evidence="1 2">
    <name type="scientific">Leptogranulimonas caecicola</name>
    <dbReference type="NCBI Taxonomy" id="2894156"/>
    <lineage>
        <taxon>Bacteria</taxon>
        <taxon>Bacillati</taxon>
        <taxon>Actinomycetota</taxon>
        <taxon>Coriobacteriia</taxon>
        <taxon>Coriobacteriales</taxon>
        <taxon>Kribbibacteriaceae</taxon>
        <taxon>Leptogranulimonas</taxon>
    </lineage>
</organism>
<dbReference type="KEGG" id="lcal:ATTO_12400"/>
<dbReference type="Proteomes" id="UP001431186">
    <property type="component" value="Chromosome"/>
</dbReference>
<evidence type="ECO:0000313" key="1">
    <source>
        <dbReference type="EMBL" id="BDC91368.1"/>
    </source>
</evidence>
<reference evidence="1" key="1">
    <citation type="submission" date="2021-11" db="EMBL/GenBank/DDBJ databases">
        <title>Complete genome sequence of Atopobiaceae bacterium TOC12.</title>
        <authorList>
            <person name="Morinaga K."/>
            <person name="Kusada H."/>
            <person name="Tamaki H."/>
        </authorList>
    </citation>
    <scope>NUCLEOTIDE SEQUENCE</scope>
    <source>
        <strain evidence="1">TOC12</strain>
    </source>
</reference>
<dbReference type="EMBL" id="AP025285">
    <property type="protein sequence ID" value="BDC91368.1"/>
    <property type="molecule type" value="Genomic_DNA"/>
</dbReference>
<evidence type="ECO:0000313" key="2">
    <source>
        <dbReference type="Proteomes" id="UP001431186"/>
    </source>
</evidence>
<keyword evidence="2" id="KW-1185">Reference proteome</keyword>
<sequence>MTLSKLTAMDVFAALMALCLIAWVVADWLPDPPLNVPSQAPVTQSADAIAATEAARQWWDHD</sequence>